<dbReference type="Pfam" id="PF12874">
    <property type="entry name" value="zf-met"/>
    <property type="match status" value="2"/>
</dbReference>
<dbReference type="SMART" id="SM00355">
    <property type="entry name" value="ZnF_C2H2"/>
    <property type="match status" value="10"/>
</dbReference>
<evidence type="ECO:0000256" key="1">
    <source>
        <dbReference type="ARBA" id="ARBA00022723"/>
    </source>
</evidence>
<evidence type="ECO:0000256" key="5">
    <source>
        <dbReference type="PROSITE-ProRule" id="PRU00042"/>
    </source>
</evidence>
<dbReference type="PANTHER" id="PTHR24379:SF121">
    <property type="entry name" value="C2H2-TYPE DOMAIN-CONTAINING PROTEIN"/>
    <property type="match status" value="1"/>
</dbReference>
<dbReference type="InterPro" id="IPR036236">
    <property type="entry name" value="Znf_C2H2_sf"/>
</dbReference>
<dbReference type="InterPro" id="IPR013087">
    <property type="entry name" value="Znf_C2H2_type"/>
</dbReference>
<accession>A0A3P9K1G6</accession>
<organism evidence="8 9">
    <name type="scientific">Oryzias latipes</name>
    <name type="common">Japanese rice fish</name>
    <name type="synonym">Japanese killifish</name>
    <dbReference type="NCBI Taxonomy" id="8090"/>
    <lineage>
        <taxon>Eukaryota</taxon>
        <taxon>Metazoa</taxon>
        <taxon>Chordata</taxon>
        <taxon>Craniata</taxon>
        <taxon>Vertebrata</taxon>
        <taxon>Euteleostomi</taxon>
        <taxon>Actinopterygii</taxon>
        <taxon>Neopterygii</taxon>
        <taxon>Teleostei</taxon>
        <taxon>Neoteleostei</taxon>
        <taxon>Acanthomorphata</taxon>
        <taxon>Ovalentaria</taxon>
        <taxon>Atherinomorphae</taxon>
        <taxon>Beloniformes</taxon>
        <taxon>Adrianichthyidae</taxon>
        <taxon>Oryziinae</taxon>
        <taxon>Oryzias</taxon>
    </lineage>
</organism>
<feature type="domain" description="C2H2-type" evidence="7">
    <location>
        <begin position="523"/>
        <end position="550"/>
    </location>
</feature>
<reference evidence="8" key="3">
    <citation type="submission" date="2025-08" db="UniProtKB">
        <authorList>
            <consortium name="Ensembl"/>
        </authorList>
    </citation>
    <scope>IDENTIFICATION</scope>
    <source>
        <strain evidence="8">HNI</strain>
    </source>
</reference>
<evidence type="ECO:0000259" key="7">
    <source>
        <dbReference type="PROSITE" id="PS50157"/>
    </source>
</evidence>
<feature type="domain" description="C2H2-type" evidence="7">
    <location>
        <begin position="265"/>
        <end position="292"/>
    </location>
</feature>
<dbReference type="PANTHER" id="PTHR24379">
    <property type="entry name" value="KRAB AND ZINC FINGER DOMAIN-CONTAINING"/>
    <property type="match status" value="1"/>
</dbReference>
<dbReference type="AlphaFoldDB" id="A0A3P9K1G6"/>
<proteinExistence type="predicted"/>
<reference key="1">
    <citation type="journal article" date="2007" name="Nature">
        <title>The medaka draft genome and insights into vertebrate genome evolution.</title>
        <authorList>
            <person name="Kasahara M."/>
            <person name="Naruse K."/>
            <person name="Sasaki S."/>
            <person name="Nakatani Y."/>
            <person name="Qu W."/>
            <person name="Ahsan B."/>
            <person name="Yamada T."/>
            <person name="Nagayasu Y."/>
            <person name="Doi K."/>
            <person name="Kasai Y."/>
            <person name="Jindo T."/>
            <person name="Kobayashi D."/>
            <person name="Shimada A."/>
            <person name="Toyoda A."/>
            <person name="Kuroki Y."/>
            <person name="Fujiyama A."/>
            <person name="Sasaki T."/>
            <person name="Shimizu A."/>
            <person name="Asakawa S."/>
            <person name="Shimizu N."/>
            <person name="Hashimoto S."/>
            <person name="Yang J."/>
            <person name="Lee Y."/>
            <person name="Matsushima K."/>
            <person name="Sugano S."/>
            <person name="Sakaizumi M."/>
            <person name="Narita T."/>
            <person name="Ohishi K."/>
            <person name="Haga S."/>
            <person name="Ohta F."/>
            <person name="Nomoto H."/>
            <person name="Nogata K."/>
            <person name="Morishita T."/>
            <person name="Endo T."/>
            <person name="Shin-I T."/>
            <person name="Takeda H."/>
            <person name="Morishita S."/>
            <person name="Kohara Y."/>
        </authorList>
    </citation>
    <scope>NUCLEOTIDE SEQUENCE [LARGE SCALE GENOMIC DNA]</scope>
    <source>
        <strain>Hd-rR</strain>
    </source>
</reference>
<evidence type="ECO:0000256" key="4">
    <source>
        <dbReference type="ARBA" id="ARBA00022833"/>
    </source>
</evidence>
<dbReference type="PROSITE" id="PS50157">
    <property type="entry name" value="ZINC_FINGER_C2H2_2"/>
    <property type="match status" value="7"/>
</dbReference>
<evidence type="ECO:0000313" key="9">
    <source>
        <dbReference type="Proteomes" id="UP000265180"/>
    </source>
</evidence>
<dbReference type="Ensembl" id="ENSORLT00020012135.1">
    <property type="protein sequence ID" value="ENSORLP00020001963.1"/>
    <property type="gene ID" value="ENSORLG00020002690.1"/>
</dbReference>
<feature type="region of interest" description="Disordered" evidence="6">
    <location>
        <begin position="788"/>
        <end position="833"/>
    </location>
</feature>
<keyword evidence="4" id="KW-0862">Zinc</keyword>
<protein>
    <recommendedName>
        <fullName evidence="7">C2H2-type domain-containing protein</fullName>
    </recommendedName>
</protein>
<feature type="region of interest" description="Disordered" evidence="6">
    <location>
        <begin position="116"/>
        <end position="262"/>
    </location>
</feature>
<feature type="domain" description="C2H2-type" evidence="7">
    <location>
        <begin position="407"/>
        <end position="434"/>
    </location>
</feature>
<dbReference type="Proteomes" id="UP000265180">
    <property type="component" value="Chromosome 16"/>
</dbReference>
<dbReference type="SUPFAM" id="SSF57667">
    <property type="entry name" value="beta-beta-alpha zinc fingers"/>
    <property type="match status" value="5"/>
</dbReference>
<feature type="region of interest" description="Disordered" evidence="6">
    <location>
        <begin position="1"/>
        <end position="30"/>
    </location>
</feature>
<evidence type="ECO:0000256" key="6">
    <source>
        <dbReference type="SAM" id="MobiDB-lite"/>
    </source>
</evidence>
<dbReference type="Gene3D" id="3.30.160.60">
    <property type="entry name" value="Classic Zinc Finger"/>
    <property type="match status" value="5"/>
</dbReference>
<evidence type="ECO:0000256" key="3">
    <source>
        <dbReference type="ARBA" id="ARBA00022771"/>
    </source>
</evidence>
<keyword evidence="3 5" id="KW-0863">Zinc-finger</keyword>
<dbReference type="PROSITE" id="PS00028">
    <property type="entry name" value="ZINC_FINGER_C2H2_1"/>
    <property type="match status" value="5"/>
</dbReference>
<feature type="domain" description="C2H2-type" evidence="7">
    <location>
        <begin position="497"/>
        <end position="519"/>
    </location>
</feature>
<reference evidence="8" key="4">
    <citation type="submission" date="2025-09" db="UniProtKB">
        <authorList>
            <consortium name="Ensembl"/>
        </authorList>
    </citation>
    <scope>IDENTIFICATION</scope>
    <source>
        <strain evidence="8">HNI</strain>
    </source>
</reference>
<dbReference type="GO" id="GO:0006355">
    <property type="term" value="P:regulation of DNA-templated transcription"/>
    <property type="evidence" value="ECO:0007669"/>
    <property type="project" value="UniProtKB-ARBA"/>
</dbReference>
<feature type="region of interest" description="Disordered" evidence="6">
    <location>
        <begin position="595"/>
        <end position="625"/>
    </location>
</feature>
<keyword evidence="2" id="KW-0677">Repeat</keyword>
<sequence>MCIKKPFFSSKNRPVERKHPQALGSSRPEGVSLQVKASRKFEQDGEQECGCSHQSSERKYLLSLVNVVRGNYLTLYTCACHNCRPQPAVMSTKGIRLTERGLPDVLLPEQTSLRRSARLLPSSPVAPLKRRGPKAGREGEAVKLPSDVSRSRMSARLSETSALKRARRSPSLQKDRTVNGSSAGDAEEEEEGGAQDPSQRTTGEQDGGEAADEKSTQEESTEAPEAEDESDDSEVSDMYEEEELDDEDNEEEEELSNDVSHSSNFHCTVCDLQLSSKFKLQDHMNLHTGARPYCCAECGKRFCQIYSYRLHLRTHAKTKAECHWCRICLTGFSSQDLLNSHLSAAHLEDVFYECDLCKRVFTSLSACEKHVELHKCMVNILCEVCGRNFPSEKSLARHMKKRCLHNFKCTDCSETFTKRNALLKHSFSHLGLLPYTCVRCRCHFRLAKLYRQHKCEPQRIHCVACLRKFLNQEDFQQHKKDTGCWGHQEPNQKTDEIRCLECGQRFDTSEELKKHAGAHQRVLKCAECGKGFRSALLLMSHMGGHAGQSPCFCQACGLGFPHQQNYDGHLKTCGKTSQASSATKKRTKSLCEKKKLLSKSAGAPDPASKHIPESHTPNSSDGLWRLTLDKEPPPGANLVLFLPVCQTNELPLPSIPQTLSFEPIQTLPQASPSPVSQAELLSVKAALRVQPNSPFEQIMDIKEEETVPLDLSKKRNSTELQLSGVPLLPVKSEPEECEVSGQSNCSESPEFKELDRHQVETDGKKMDPCSEAKRLQRYPIVLSLLNARTAFPGPGGDVKREDRSHLHSGASSTRCSQLEDMRLKDEFKKDPDA</sequence>
<dbReference type="FunFam" id="3.30.160.60:FF:000100">
    <property type="entry name" value="Zinc finger 45-like"/>
    <property type="match status" value="1"/>
</dbReference>
<feature type="domain" description="C2H2-type" evidence="7">
    <location>
        <begin position="352"/>
        <end position="374"/>
    </location>
</feature>
<dbReference type="Pfam" id="PF13912">
    <property type="entry name" value="zf-C2H2_6"/>
    <property type="match status" value="1"/>
</dbReference>
<feature type="compositionally biased region" description="Basic and acidic residues" evidence="6">
    <location>
        <begin position="817"/>
        <end position="833"/>
    </location>
</feature>
<keyword evidence="1" id="KW-0479">Metal-binding</keyword>
<dbReference type="GO" id="GO:0008270">
    <property type="term" value="F:zinc ion binding"/>
    <property type="evidence" value="ECO:0007669"/>
    <property type="project" value="UniProtKB-KW"/>
</dbReference>
<reference evidence="8 9" key="2">
    <citation type="submission" date="2017-04" db="EMBL/GenBank/DDBJ databases">
        <title>CpG methylation of centromeres and impact of large insertions on vertebrate speciation.</title>
        <authorList>
            <person name="Ichikawa K."/>
            <person name="Yoshimura J."/>
            <person name="Morishita S."/>
        </authorList>
    </citation>
    <scope>NUCLEOTIDE SEQUENCE</scope>
    <source>
        <strain evidence="8 9">HNI</strain>
    </source>
</reference>
<evidence type="ECO:0000256" key="2">
    <source>
        <dbReference type="ARBA" id="ARBA00022737"/>
    </source>
</evidence>
<feature type="compositionally biased region" description="Basic and acidic residues" evidence="6">
    <location>
        <begin position="749"/>
        <end position="770"/>
    </location>
</feature>
<feature type="domain" description="C2H2-type" evidence="7">
    <location>
        <begin position="293"/>
        <end position="320"/>
    </location>
</feature>
<name>A0A3P9K1G6_ORYLA</name>
<feature type="domain" description="C2H2-type" evidence="7">
    <location>
        <begin position="380"/>
        <end position="405"/>
    </location>
</feature>
<feature type="region of interest" description="Disordered" evidence="6">
    <location>
        <begin position="738"/>
        <end position="770"/>
    </location>
</feature>
<feature type="compositionally biased region" description="Acidic residues" evidence="6">
    <location>
        <begin position="219"/>
        <end position="256"/>
    </location>
</feature>
<evidence type="ECO:0000313" key="8">
    <source>
        <dbReference type="Ensembl" id="ENSORLP00020001963.1"/>
    </source>
</evidence>